<evidence type="ECO:0000256" key="1">
    <source>
        <dbReference type="SAM" id="MobiDB-lite"/>
    </source>
</evidence>
<evidence type="ECO:0000313" key="3">
    <source>
        <dbReference type="EMBL" id="VEI13307.1"/>
    </source>
</evidence>
<feature type="compositionally biased region" description="Low complexity" evidence="1">
    <location>
        <begin position="284"/>
        <end position="297"/>
    </location>
</feature>
<keyword evidence="2" id="KW-0812">Transmembrane</keyword>
<sequence length="607" mass="63392">MKTIREGGGLRPRTAVATYTGAAASTSGARAHRLLAGFVALIAMFAAVFSAALPAAATSEDSQDRPTVILTKGHTDAVTAVPNGPTISLVSKEDVTDPLGYVTYHNPDRIVFGVLDAASQSETAKLPEIGASGYFLPQTQDYNLLWPGWDSTKLGEIDATKTRFITEAVEGPGDIFVWQQSFAGIQPILDNGAYKMVAGTVNTHIEPAHQHGNWLFTKPGTYTLRVRAESETPRGTLVSDPATYTFAVGQQAIDEHTAKANTVKPEITQNETNQSNTPPPPPGNQQQRQQQQQQQQQQGGGGGQGGGQGGGGGNNGEIEPCIPTPVVREGASGGVTTKVGDSYTVPANTHVHPNWVFTAPGTYKVSLTQTAKLKSGRTVSTNGTLTFIVGGSGNANSGHFDIGTTATANGIQMLIKDDRHSPARWVSPASLTFGLGNAAKKKAPAGIEFIASPGQEVWMIQATQEPNVPWVGANTQHPDLLRNTTGAVTWTLTGVTGPGALAVFESGNLGQPVGRFWFGGATNAKGESIVEYVGKTPSGEDCELSPEQIAQLQAEGHKVAGSSGSGDPLSHTGSTVAGLATVAVVLIVAGGSLLVIRRRRRNARTVA</sequence>
<name>A0A448PEF2_9ACTO</name>
<accession>A0A448PEF2</accession>
<dbReference type="InterPro" id="IPR022435">
    <property type="entry name" value="Surface-anchored_actinobac"/>
</dbReference>
<dbReference type="EMBL" id="LR134476">
    <property type="protein sequence ID" value="VEI13307.1"/>
    <property type="molecule type" value="Genomic_DNA"/>
</dbReference>
<keyword evidence="2" id="KW-0472">Membrane</keyword>
<feature type="region of interest" description="Disordered" evidence="1">
    <location>
        <begin position="269"/>
        <end position="325"/>
    </location>
</feature>
<gene>
    <name evidence="3" type="ORF">NCTC13354_01019</name>
</gene>
<dbReference type="NCBIfam" id="NF038134">
    <property type="entry name" value="choice_anch_M"/>
    <property type="match status" value="3"/>
</dbReference>
<feature type="transmembrane region" description="Helical" evidence="2">
    <location>
        <begin position="34"/>
        <end position="57"/>
    </location>
</feature>
<dbReference type="KEGG" id="tbw:NCTC13354_01019"/>
<feature type="transmembrane region" description="Helical" evidence="2">
    <location>
        <begin position="576"/>
        <end position="596"/>
    </location>
</feature>
<evidence type="ECO:0000313" key="4">
    <source>
        <dbReference type="Proteomes" id="UP000269542"/>
    </source>
</evidence>
<feature type="compositionally biased region" description="Gly residues" evidence="1">
    <location>
        <begin position="298"/>
        <end position="315"/>
    </location>
</feature>
<reference evidence="3 4" key="1">
    <citation type="submission" date="2018-12" db="EMBL/GenBank/DDBJ databases">
        <authorList>
            <consortium name="Pathogen Informatics"/>
        </authorList>
    </citation>
    <scope>NUCLEOTIDE SEQUENCE [LARGE SCALE GENOMIC DNA]</scope>
    <source>
        <strain evidence="3 4">NCTC13354</strain>
    </source>
</reference>
<dbReference type="OrthoDB" id="4424311at2"/>
<dbReference type="NCBIfam" id="TIGR03769">
    <property type="entry name" value="P_ac_wall_RPT"/>
    <property type="match status" value="2"/>
</dbReference>
<dbReference type="RefSeq" id="WP_126416434.1">
    <property type="nucleotide sequence ID" value="NZ_LR134476.1"/>
</dbReference>
<evidence type="ECO:0000256" key="2">
    <source>
        <dbReference type="SAM" id="Phobius"/>
    </source>
</evidence>
<keyword evidence="2" id="KW-1133">Transmembrane helix</keyword>
<proteinExistence type="predicted"/>
<dbReference type="AlphaFoldDB" id="A0A448PEF2"/>
<protein>
    <submittedName>
        <fullName evidence="3">Putative ABC transporter-associated repeat protein</fullName>
    </submittedName>
</protein>
<keyword evidence="4" id="KW-1185">Reference proteome</keyword>
<organism evidence="3 4">
    <name type="scientific">Trueperella bialowiezensis</name>
    <dbReference type="NCBI Taxonomy" id="312285"/>
    <lineage>
        <taxon>Bacteria</taxon>
        <taxon>Bacillati</taxon>
        <taxon>Actinomycetota</taxon>
        <taxon>Actinomycetes</taxon>
        <taxon>Actinomycetales</taxon>
        <taxon>Actinomycetaceae</taxon>
        <taxon>Trueperella</taxon>
    </lineage>
</organism>
<dbReference type="Proteomes" id="UP000269542">
    <property type="component" value="Chromosome"/>
</dbReference>